<name>A0ABV5CUE9_9ACTN</name>
<dbReference type="RefSeq" id="WP_375735364.1">
    <property type="nucleotide sequence ID" value="NZ_JBCGDC010000064.1"/>
</dbReference>
<protein>
    <submittedName>
        <fullName evidence="4">Class I SAM-dependent methyltransferase</fullName>
        <ecNumber evidence="4">2.1.-.-</ecNumber>
    </submittedName>
</protein>
<dbReference type="EMBL" id="JBCGDC010000064">
    <property type="protein sequence ID" value="MFB6395635.1"/>
    <property type="molecule type" value="Genomic_DNA"/>
</dbReference>
<evidence type="ECO:0000259" key="3">
    <source>
        <dbReference type="Pfam" id="PF13649"/>
    </source>
</evidence>
<organism evidence="4 5">
    <name type="scientific">Polymorphospora lycopeni</name>
    <dbReference type="NCBI Taxonomy" id="3140240"/>
    <lineage>
        <taxon>Bacteria</taxon>
        <taxon>Bacillati</taxon>
        <taxon>Actinomycetota</taxon>
        <taxon>Actinomycetes</taxon>
        <taxon>Micromonosporales</taxon>
        <taxon>Micromonosporaceae</taxon>
        <taxon>Polymorphospora</taxon>
    </lineage>
</organism>
<keyword evidence="2 4" id="KW-0808">Transferase</keyword>
<evidence type="ECO:0000256" key="1">
    <source>
        <dbReference type="ARBA" id="ARBA00022603"/>
    </source>
</evidence>
<dbReference type="InterPro" id="IPR051052">
    <property type="entry name" value="Diverse_substrate_MTase"/>
</dbReference>
<dbReference type="GO" id="GO:0032259">
    <property type="term" value="P:methylation"/>
    <property type="evidence" value="ECO:0007669"/>
    <property type="project" value="UniProtKB-KW"/>
</dbReference>
<dbReference type="Gene3D" id="3.40.50.150">
    <property type="entry name" value="Vaccinia Virus protein VP39"/>
    <property type="match status" value="1"/>
</dbReference>
<keyword evidence="1 4" id="KW-0489">Methyltransferase</keyword>
<dbReference type="Proteomes" id="UP001582793">
    <property type="component" value="Unassembled WGS sequence"/>
</dbReference>
<dbReference type="InterPro" id="IPR041698">
    <property type="entry name" value="Methyltransf_25"/>
</dbReference>
<dbReference type="GO" id="GO:0008168">
    <property type="term" value="F:methyltransferase activity"/>
    <property type="evidence" value="ECO:0007669"/>
    <property type="project" value="UniProtKB-KW"/>
</dbReference>
<dbReference type="PANTHER" id="PTHR44942">
    <property type="entry name" value="METHYLTRANSF_11 DOMAIN-CONTAINING PROTEIN"/>
    <property type="match status" value="1"/>
</dbReference>
<evidence type="ECO:0000313" key="4">
    <source>
        <dbReference type="EMBL" id="MFB6395635.1"/>
    </source>
</evidence>
<dbReference type="CDD" id="cd02440">
    <property type="entry name" value="AdoMet_MTases"/>
    <property type="match status" value="1"/>
</dbReference>
<dbReference type="Pfam" id="PF13649">
    <property type="entry name" value="Methyltransf_25"/>
    <property type="match status" value="1"/>
</dbReference>
<gene>
    <name evidence="4" type="ORF">AAFH96_21350</name>
</gene>
<sequence>MDLGFSGEVARLYETYRRGYPAPVVDAIADAFALSADDVAVDLGCGTGQLTLPLAARLRAVVGVDPEPDMLTLARRAAARRDVRNVAWMLGGDTDVPAVGALLGAGSVGVVTVATALHWMETGRLFPAVADLVRPGGGFAVVTNGRPLWLLDTPWSRELRAFLESWTGSDLSWGCGSDDTDQRRYREGLTVAGLTVSATSVAYPVDLDLPGLVGELLTAFPASELPTGPDRERFAEGVRAAVGAGPFHQPVQVDLLFGRRRGDAAEPGHR</sequence>
<feature type="domain" description="Methyltransferase" evidence="3">
    <location>
        <begin position="41"/>
        <end position="137"/>
    </location>
</feature>
<dbReference type="PANTHER" id="PTHR44942:SF4">
    <property type="entry name" value="METHYLTRANSFERASE TYPE 11 DOMAIN-CONTAINING PROTEIN"/>
    <property type="match status" value="1"/>
</dbReference>
<comment type="caution">
    <text evidence="4">The sequence shown here is derived from an EMBL/GenBank/DDBJ whole genome shotgun (WGS) entry which is preliminary data.</text>
</comment>
<proteinExistence type="predicted"/>
<dbReference type="SUPFAM" id="SSF53335">
    <property type="entry name" value="S-adenosyl-L-methionine-dependent methyltransferases"/>
    <property type="match status" value="1"/>
</dbReference>
<accession>A0ABV5CUE9</accession>
<dbReference type="EC" id="2.1.-.-" evidence="4"/>
<reference evidence="4 5" key="1">
    <citation type="submission" date="2024-04" db="EMBL/GenBank/DDBJ databases">
        <title>Polymorphospora sp. isolated from Baiyangdian Lake in Xiong'an New Area.</title>
        <authorList>
            <person name="Zhang X."/>
            <person name="Liu J."/>
        </authorList>
    </citation>
    <scope>NUCLEOTIDE SEQUENCE [LARGE SCALE GENOMIC DNA]</scope>
    <source>
        <strain evidence="4 5">2-325</strain>
    </source>
</reference>
<keyword evidence="5" id="KW-1185">Reference proteome</keyword>
<evidence type="ECO:0000313" key="5">
    <source>
        <dbReference type="Proteomes" id="UP001582793"/>
    </source>
</evidence>
<dbReference type="InterPro" id="IPR029063">
    <property type="entry name" value="SAM-dependent_MTases_sf"/>
</dbReference>
<evidence type="ECO:0000256" key="2">
    <source>
        <dbReference type="ARBA" id="ARBA00022679"/>
    </source>
</evidence>